<dbReference type="STRING" id="28094.SAMN06295900_105201"/>
<dbReference type="CDD" id="cd17535">
    <property type="entry name" value="REC_NarL-like"/>
    <property type="match status" value="1"/>
</dbReference>
<evidence type="ECO:0000259" key="4">
    <source>
        <dbReference type="PROSITE" id="PS50043"/>
    </source>
</evidence>
<gene>
    <name evidence="6" type="ORF">SAMN06295900_105201</name>
</gene>
<dbReference type="SUPFAM" id="SSF46894">
    <property type="entry name" value="C-terminal effector domain of the bipartite response regulators"/>
    <property type="match status" value="1"/>
</dbReference>
<dbReference type="SUPFAM" id="SSF52172">
    <property type="entry name" value="CheY-like"/>
    <property type="match status" value="1"/>
</dbReference>
<protein>
    <submittedName>
        <fullName evidence="6">Two component transcriptional regulator, LuxR family</fullName>
    </submittedName>
</protein>
<dbReference type="SMART" id="SM00421">
    <property type="entry name" value="HTH_LUXR"/>
    <property type="match status" value="1"/>
</dbReference>
<evidence type="ECO:0000256" key="2">
    <source>
        <dbReference type="ARBA" id="ARBA00023125"/>
    </source>
</evidence>
<dbReference type="PROSITE" id="PS50110">
    <property type="entry name" value="RESPONSE_REGULATORY"/>
    <property type="match status" value="1"/>
</dbReference>
<reference evidence="7" key="1">
    <citation type="submission" date="2017-04" db="EMBL/GenBank/DDBJ databases">
        <authorList>
            <person name="Varghese N."/>
            <person name="Submissions S."/>
        </authorList>
    </citation>
    <scope>NUCLEOTIDE SEQUENCE [LARGE SCALE GENOMIC DNA]</scope>
    <source>
        <strain evidence="7">Ballard 720</strain>
    </source>
</reference>
<dbReference type="InterPro" id="IPR011006">
    <property type="entry name" value="CheY-like_superfamily"/>
</dbReference>
<dbReference type="CDD" id="cd06170">
    <property type="entry name" value="LuxR_C_like"/>
    <property type="match status" value="1"/>
</dbReference>
<dbReference type="PRINTS" id="PR00038">
    <property type="entry name" value="HTHLUXR"/>
</dbReference>
<dbReference type="EMBL" id="FXAH01000005">
    <property type="protein sequence ID" value="SMF31555.1"/>
    <property type="molecule type" value="Genomic_DNA"/>
</dbReference>
<organism evidence="6 7">
    <name type="scientific">Trinickia caryophylli</name>
    <name type="common">Paraburkholderia caryophylli</name>
    <dbReference type="NCBI Taxonomy" id="28094"/>
    <lineage>
        <taxon>Bacteria</taxon>
        <taxon>Pseudomonadati</taxon>
        <taxon>Pseudomonadota</taxon>
        <taxon>Betaproteobacteria</taxon>
        <taxon>Burkholderiales</taxon>
        <taxon>Burkholderiaceae</taxon>
        <taxon>Trinickia</taxon>
    </lineage>
</organism>
<dbReference type="InterPro" id="IPR001789">
    <property type="entry name" value="Sig_transdc_resp-reg_receiver"/>
</dbReference>
<dbReference type="PROSITE" id="PS50043">
    <property type="entry name" value="HTH_LUXR_2"/>
    <property type="match status" value="1"/>
</dbReference>
<dbReference type="PANTHER" id="PTHR43214:SF17">
    <property type="entry name" value="TRANSCRIPTIONAL REGULATORY PROTEIN RCSB"/>
    <property type="match status" value="1"/>
</dbReference>
<dbReference type="GO" id="GO:0003677">
    <property type="term" value="F:DNA binding"/>
    <property type="evidence" value="ECO:0007669"/>
    <property type="project" value="UniProtKB-KW"/>
</dbReference>
<feature type="modified residue" description="4-aspartylphosphate" evidence="3">
    <location>
        <position position="56"/>
    </location>
</feature>
<dbReference type="OrthoDB" id="8960886at2"/>
<dbReference type="InterPro" id="IPR000792">
    <property type="entry name" value="Tscrpt_reg_LuxR_C"/>
</dbReference>
<dbReference type="Pfam" id="PF00196">
    <property type="entry name" value="GerE"/>
    <property type="match status" value="1"/>
</dbReference>
<keyword evidence="2" id="KW-0238">DNA-binding</keyword>
<dbReference type="InterPro" id="IPR016032">
    <property type="entry name" value="Sig_transdc_resp-reg_C-effctor"/>
</dbReference>
<dbReference type="GO" id="GO:0000160">
    <property type="term" value="P:phosphorelay signal transduction system"/>
    <property type="evidence" value="ECO:0007669"/>
    <property type="project" value="InterPro"/>
</dbReference>
<dbReference type="RefSeq" id="WP_085227453.1">
    <property type="nucleotide sequence ID" value="NZ_BSQD01000004.1"/>
</dbReference>
<dbReference type="Gene3D" id="3.40.50.2300">
    <property type="match status" value="1"/>
</dbReference>
<evidence type="ECO:0000256" key="1">
    <source>
        <dbReference type="ARBA" id="ARBA00022553"/>
    </source>
</evidence>
<evidence type="ECO:0000313" key="7">
    <source>
        <dbReference type="Proteomes" id="UP000192911"/>
    </source>
</evidence>
<evidence type="ECO:0000259" key="5">
    <source>
        <dbReference type="PROSITE" id="PS50110"/>
    </source>
</evidence>
<dbReference type="InterPro" id="IPR058245">
    <property type="entry name" value="NreC/VraR/RcsB-like_REC"/>
</dbReference>
<accession>A0A1X7ECC7</accession>
<sequence length="229" mass="24470">MNVIKVAVADDHPIVVAGVKSILLEEPDIGLLFHADNIKDLLAKIRDERPDVLVCDYEFEDDPEADGLNLLRRLVHIAPNTRVLFLSSHSATHIVSTALANGAAGFIGKSKADFAALADAIRRVHGGETYIPPSIASAVLSNMFANRTREAGGVATLSPRELEVVRLICAGHSIAEIAERVRRSPKTISNQKNAAMRKLAARNDVELAKAVRDLGLFGAVSPGAVATQS</sequence>
<dbReference type="SMART" id="SM00448">
    <property type="entry name" value="REC"/>
    <property type="match status" value="1"/>
</dbReference>
<feature type="domain" description="Response regulatory" evidence="5">
    <location>
        <begin position="5"/>
        <end position="124"/>
    </location>
</feature>
<dbReference type="GeneID" id="95553717"/>
<proteinExistence type="predicted"/>
<evidence type="ECO:0000256" key="3">
    <source>
        <dbReference type="PROSITE-ProRule" id="PRU00169"/>
    </source>
</evidence>
<dbReference type="PANTHER" id="PTHR43214">
    <property type="entry name" value="TWO-COMPONENT RESPONSE REGULATOR"/>
    <property type="match status" value="1"/>
</dbReference>
<dbReference type="GO" id="GO:0006355">
    <property type="term" value="P:regulation of DNA-templated transcription"/>
    <property type="evidence" value="ECO:0007669"/>
    <property type="project" value="InterPro"/>
</dbReference>
<dbReference type="InterPro" id="IPR039420">
    <property type="entry name" value="WalR-like"/>
</dbReference>
<dbReference type="Proteomes" id="UP000192911">
    <property type="component" value="Unassembled WGS sequence"/>
</dbReference>
<evidence type="ECO:0000313" key="6">
    <source>
        <dbReference type="EMBL" id="SMF31555.1"/>
    </source>
</evidence>
<dbReference type="Pfam" id="PF00072">
    <property type="entry name" value="Response_reg"/>
    <property type="match status" value="1"/>
</dbReference>
<keyword evidence="7" id="KW-1185">Reference proteome</keyword>
<dbReference type="AlphaFoldDB" id="A0A1X7ECC7"/>
<feature type="domain" description="HTH luxR-type" evidence="4">
    <location>
        <begin position="150"/>
        <end position="215"/>
    </location>
</feature>
<name>A0A1X7ECC7_TRICW</name>
<keyword evidence="1 3" id="KW-0597">Phosphoprotein</keyword>